<feature type="compositionally biased region" description="Low complexity" evidence="1">
    <location>
        <begin position="41"/>
        <end position="58"/>
    </location>
</feature>
<dbReference type="Proteomes" id="UP001218188">
    <property type="component" value="Unassembled WGS sequence"/>
</dbReference>
<name>A0AAD6T042_9AGAR</name>
<feature type="compositionally biased region" description="Polar residues" evidence="1">
    <location>
        <begin position="276"/>
        <end position="285"/>
    </location>
</feature>
<keyword evidence="3" id="KW-1185">Reference proteome</keyword>
<dbReference type="AlphaFoldDB" id="A0AAD6T042"/>
<gene>
    <name evidence="2" type="ORF">C8F04DRAFT_1258394</name>
</gene>
<protein>
    <submittedName>
        <fullName evidence="2">Uncharacterized protein</fullName>
    </submittedName>
</protein>
<reference evidence="2" key="1">
    <citation type="submission" date="2023-03" db="EMBL/GenBank/DDBJ databases">
        <title>Massive genome expansion in bonnet fungi (Mycena s.s.) driven by repeated elements and novel gene families across ecological guilds.</title>
        <authorList>
            <consortium name="Lawrence Berkeley National Laboratory"/>
            <person name="Harder C.B."/>
            <person name="Miyauchi S."/>
            <person name="Viragh M."/>
            <person name="Kuo A."/>
            <person name="Thoen E."/>
            <person name="Andreopoulos B."/>
            <person name="Lu D."/>
            <person name="Skrede I."/>
            <person name="Drula E."/>
            <person name="Henrissat B."/>
            <person name="Morin E."/>
            <person name="Kohler A."/>
            <person name="Barry K."/>
            <person name="LaButti K."/>
            <person name="Morin E."/>
            <person name="Salamov A."/>
            <person name="Lipzen A."/>
            <person name="Mereny Z."/>
            <person name="Hegedus B."/>
            <person name="Baldrian P."/>
            <person name="Stursova M."/>
            <person name="Weitz H."/>
            <person name="Taylor A."/>
            <person name="Grigoriev I.V."/>
            <person name="Nagy L.G."/>
            <person name="Martin F."/>
            <person name="Kauserud H."/>
        </authorList>
    </citation>
    <scope>NUCLEOTIDE SEQUENCE</scope>
    <source>
        <strain evidence="2">CBHHK200</strain>
    </source>
</reference>
<feature type="region of interest" description="Disordered" evidence="1">
    <location>
        <begin position="1"/>
        <end position="23"/>
    </location>
</feature>
<dbReference type="EMBL" id="JARJCM010000046">
    <property type="protein sequence ID" value="KAJ7036025.1"/>
    <property type="molecule type" value="Genomic_DNA"/>
</dbReference>
<accession>A0AAD6T042</accession>
<feature type="region of interest" description="Disordered" evidence="1">
    <location>
        <begin position="38"/>
        <end position="58"/>
    </location>
</feature>
<feature type="compositionally biased region" description="Low complexity" evidence="1">
    <location>
        <begin position="311"/>
        <end position="327"/>
    </location>
</feature>
<feature type="region of interest" description="Disordered" evidence="1">
    <location>
        <begin position="130"/>
        <end position="189"/>
    </location>
</feature>
<evidence type="ECO:0000256" key="1">
    <source>
        <dbReference type="SAM" id="MobiDB-lite"/>
    </source>
</evidence>
<feature type="region of interest" description="Disordered" evidence="1">
    <location>
        <begin position="264"/>
        <end position="327"/>
    </location>
</feature>
<comment type="caution">
    <text evidence="2">The sequence shown here is derived from an EMBL/GenBank/DDBJ whole genome shotgun (WGS) entry which is preliminary data.</text>
</comment>
<proteinExistence type="predicted"/>
<evidence type="ECO:0000313" key="2">
    <source>
        <dbReference type="EMBL" id="KAJ7036025.1"/>
    </source>
</evidence>
<organism evidence="2 3">
    <name type="scientific">Mycena alexandri</name>
    <dbReference type="NCBI Taxonomy" id="1745969"/>
    <lineage>
        <taxon>Eukaryota</taxon>
        <taxon>Fungi</taxon>
        <taxon>Dikarya</taxon>
        <taxon>Basidiomycota</taxon>
        <taxon>Agaricomycotina</taxon>
        <taxon>Agaricomycetes</taxon>
        <taxon>Agaricomycetidae</taxon>
        <taxon>Agaricales</taxon>
        <taxon>Marasmiineae</taxon>
        <taxon>Mycenaceae</taxon>
        <taxon>Mycena</taxon>
    </lineage>
</organism>
<sequence length="327" mass="33768">MAEAVVVEQDDAGSFGRRRRRRPEHDAITGCHVHWRRPTRLRTPLSRTPPAHSSPAAASGARNFILPLTTLSGAAFVGRRVSPEPPPSPSLFPFFIYGSSHSFVQAVANTNSLCNSQIVYNPIAHAGSSSSRDTPLAAALPSDFPSPSTPEPGSHMTRALSHNPYFPPAPGAGTTTDESPVSAPVPEKEKAVEKEVIPIPTVAPFASILASTGKSTTTDKLLFISSTNSNVNSTFSAAPPSAVITAPSSISPKCASSTKKPQFVLSPLAGTPPDSPKSSSSQFASTLARLGSRRSRVGPKSGAAPLSAFNAGSGQARARSGGDAAGG</sequence>
<evidence type="ECO:0000313" key="3">
    <source>
        <dbReference type="Proteomes" id="UP001218188"/>
    </source>
</evidence>